<keyword evidence="2" id="KW-0812">Transmembrane</keyword>
<keyword evidence="2" id="KW-1133">Transmembrane helix</keyword>
<feature type="region of interest" description="Disordered" evidence="1">
    <location>
        <begin position="108"/>
        <end position="129"/>
    </location>
</feature>
<accession>A0A5B8VED5</accession>
<dbReference type="RefSeq" id="WP_147190862.1">
    <property type="nucleotide sequence ID" value="NZ_CP042435.1"/>
</dbReference>
<protein>
    <submittedName>
        <fullName evidence="3">Uncharacterized protein</fullName>
    </submittedName>
</protein>
<dbReference type="Proteomes" id="UP000321533">
    <property type="component" value="Chromosome"/>
</dbReference>
<name>A0A5B8VED5_9BACT</name>
<evidence type="ECO:0000256" key="2">
    <source>
        <dbReference type="SAM" id="Phobius"/>
    </source>
</evidence>
<organism evidence="3 4">
    <name type="scientific">Panacibacter ginsenosidivorans</name>
    <dbReference type="NCBI Taxonomy" id="1813871"/>
    <lineage>
        <taxon>Bacteria</taxon>
        <taxon>Pseudomonadati</taxon>
        <taxon>Bacteroidota</taxon>
        <taxon>Chitinophagia</taxon>
        <taxon>Chitinophagales</taxon>
        <taxon>Chitinophagaceae</taxon>
        <taxon>Panacibacter</taxon>
    </lineage>
</organism>
<dbReference type="EMBL" id="CP042435">
    <property type="protein sequence ID" value="QEC68638.1"/>
    <property type="molecule type" value="Genomic_DNA"/>
</dbReference>
<evidence type="ECO:0000256" key="1">
    <source>
        <dbReference type="SAM" id="MobiDB-lite"/>
    </source>
</evidence>
<dbReference type="KEGG" id="pgin:FRZ67_15470"/>
<feature type="transmembrane region" description="Helical" evidence="2">
    <location>
        <begin position="48"/>
        <end position="66"/>
    </location>
</feature>
<reference evidence="3 4" key="1">
    <citation type="journal article" date="2016" name="Int. J. Syst. Evol. Microbiol.">
        <title>Panacibacter ginsenosidivorans gen. nov., sp. nov., with ginsenoside converting activity isolated from soil of a ginseng field.</title>
        <authorList>
            <person name="Siddiqi M.Z."/>
            <person name="Muhammad Shafi S."/>
            <person name="Choi K.D."/>
            <person name="Im W.T."/>
        </authorList>
    </citation>
    <scope>NUCLEOTIDE SEQUENCE [LARGE SCALE GENOMIC DNA]</scope>
    <source>
        <strain evidence="3 4">Gsoil1550</strain>
    </source>
</reference>
<gene>
    <name evidence="3" type="ORF">FRZ67_15470</name>
</gene>
<sequence length="129" mass="14909">MNWSYVFWYCFEEAANLIGLVVCYFIPRFLISYYNKTFLKPISLINKIITIACSFAVLALICYHFFGFKYNMERHEITTPEHALAVFIVSGIALGIGFNSAIKRDTKLTPQERWQDQNPQSSSEKFGDS</sequence>
<proteinExistence type="predicted"/>
<feature type="compositionally biased region" description="Polar residues" evidence="1">
    <location>
        <begin position="116"/>
        <end position="129"/>
    </location>
</feature>
<feature type="transmembrane region" description="Helical" evidence="2">
    <location>
        <begin position="82"/>
        <end position="102"/>
    </location>
</feature>
<evidence type="ECO:0000313" key="3">
    <source>
        <dbReference type="EMBL" id="QEC68638.1"/>
    </source>
</evidence>
<keyword evidence="2" id="KW-0472">Membrane</keyword>
<dbReference type="AlphaFoldDB" id="A0A5B8VED5"/>
<evidence type="ECO:0000313" key="4">
    <source>
        <dbReference type="Proteomes" id="UP000321533"/>
    </source>
</evidence>
<keyword evidence="4" id="KW-1185">Reference proteome</keyword>
<feature type="transmembrane region" description="Helical" evidence="2">
    <location>
        <begin position="6"/>
        <end position="27"/>
    </location>
</feature>